<dbReference type="RefSeq" id="WP_407947709.1">
    <property type="nucleotide sequence ID" value="NZ_CAAHFG010000001.1"/>
</dbReference>
<evidence type="ECO:0000313" key="2">
    <source>
        <dbReference type="Proteomes" id="UP000366872"/>
    </source>
</evidence>
<dbReference type="AlphaFoldDB" id="A0A6C2TWQ4"/>
<dbReference type="Proteomes" id="UP000366872">
    <property type="component" value="Unassembled WGS sequence"/>
</dbReference>
<organism evidence="1 2">
    <name type="scientific">Pontiella desulfatans</name>
    <dbReference type="NCBI Taxonomy" id="2750659"/>
    <lineage>
        <taxon>Bacteria</taxon>
        <taxon>Pseudomonadati</taxon>
        <taxon>Kiritimatiellota</taxon>
        <taxon>Kiritimatiellia</taxon>
        <taxon>Kiritimatiellales</taxon>
        <taxon>Pontiellaceae</taxon>
        <taxon>Pontiella</taxon>
    </lineage>
</organism>
<dbReference type="InterPro" id="IPR046895">
    <property type="entry name" value="ABC-3C_MC8"/>
</dbReference>
<dbReference type="Pfam" id="PF20295">
    <property type="entry name" value="MC8"/>
    <property type="match status" value="1"/>
</dbReference>
<keyword evidence="2" id="KW-1185">Reference proteome</keyword>
<gene>
    <name evidence="1" type="ORF">PDESU_00665</name>
</gene>
<evidence type="ECO:0000313" key="1">
    <source>
        <dbReference type="EMBL" id="VGO12115.1"/>
    </source>
</evidence>
<accession>A0A6C2TWQ4</accession>
<reference evidence="1 2" key="1">
    <citation type="submission" date="2019-04" db="EMBL/GenBank/DDBJ databases">
        <authorList>
            <person name="Van Vliet M D."/>
        </authorList>
    </citation>
    <scope>NUCLEOTIDE SEQUENCE [LARGE SCALE GENOMIC DNA]</scope>
    <source>
        <strain evidence="1 2">F1</strain>
    </source>
</reference>
<name>A0A6C2TWQ4_PONDE</name>
<proteinExistence type="predicted"/>
<sequence>MIRAAKHLNLNSCVLRAASILLKSLQRHRICSYSELKQSLEPLGNDGDVVFLPTIHFLYLLGRIEYHSQTDCFEYIHPKGKK</sequence>
<protein>
    <submittedName>
        <fullName evidence="1">Uncharacterized protein</fullName>
    </submittedName>
</protein>
<dbReference type="EMBL" id="CAAHFG010000001">
    <property type="protein sequence ID" value="VGO12115.1"/>
    <property type="molecule type" value="Genomic_DNA"/>
</dbReference>